<comment type="caution">
    <text evidence="2">The sequence shown here is derived from an EMBL/GenBank/DDBJ whole genome shotgun (WGS) entry which is preliminary data.</text>
</comment>
<dbReference type="Proteomes" id="UP000291213">
    <property type="component" value="Unassembled WGS sequence"/>
</dbReference>
<dbReference type="OMA" id="IPELEVW"/>
<dbReference type="OrthoDB" id="30985at2157"/>
<evidence type="ECO:0000256" key="1">
    <source>
        <dbReference type="SAM" id="MobiDB-lite"/>
    </source>
</evidence>
<dbReference type="EMBL" id="BDMD01000101">
    <property type="protein sequence ID" value="GBF09778.1"/>
    <property type="molecule type" value="Genomic_DNA"/>
</dbReference>
<proteinExistence type="predicted"/>
<gene>
    <name evidence="2" type="ORF">apy_15030</name>
</gene>
<name>A0A401HBP7_AERPX</name>
<sequence>MDSESKQGSEGAPAPEEEVKPDRPKAPISRLVEMVPSASSLREERRPREKRIRLRYDPRLKPEEARISPSLAKELGIEDFLEITVAHRHRFAFKAIIDEEAEPNRVYVNPDLMEEHGIADNSIATVRPYRGGEKLGVRLEV</sequence>
<evidence type="ECO:0000313" key="2">
    <source>
        <dbReference type="EMBL" id="GBF09778.1"/>
    </source>
</evidence>
<accession>A0A401HBP7</accession>
<evidence type="ECO:0000313" key="3">
    <source>
        <dbReference type="Proteomes" id="UP000291213"/>
    </source>
</evidence>
<protein>
    <submittedName>
        <fullName evidence="2">Uncharacterized protein</fullName>
    </submittedName>
</protein>
<reference evidence="2 3" key="1">
    <citation type="submission" date="2017-02" db="EMBL/GenBank/DDBJ databases">
        <title>isolation and characterization of a novel temperate virus Aeropyrum globular virus 1 infecting hyperthermophilic archaeon Aeropyrum.</title>
        <authorList>
            <person name="Yumiya M."/>
            <person name="Yoshida T."/>
            <person name="Sako Y."/>
        </authorList>
    </citation>
    <scope>NUCLEOTIDE SEQUENCE [LARGE SCALE GENOMIC DNA]</scope>
    <source>
        <strain evidence="2 3">YK1-12-2013</strain>
    </source>
</reference>
<dbReference type="AlphaFoldDB" id="A0A401HBP7"/>
<organism evidence="2 3">
    <name type="scientific">Aeropyrum pernix</name>
    <dbReference type="NCBI Taxonomy" id="56636"/>
    <lineage>
        <taxon>Archaea</taxon>
        <taxon>Thermoproteota</taxon>
        <taxon>Thermoprotei</taxon>
        <taxon>Desulfurococcales</taxon>
        <taxon>Desulfurococcaceae</taxon>
        <taxon>Aeropyrum</taxon>
    </lineage>
</organism>
<dbReference type="RefSeq" id="WP_010866504.1">
    <property type="nucleotide sequence ID" value="NZ_BDMD01000101.1"/>
</dbReference>
<feature type="region of interest" description="Disordered" evidence="1">
    <location>
        <begin position="1"/>
        <end position="49"/>
    </location>
</feature>
<dbReference type="GeneID" id="4525288"/>